<evidence type="ECO:0000313" key="1">
    <source>
        <dbReference type="EMBL" id="ART68191.1"/>
    </source>
</evidence>
<organism evidence="1 2">
    <name type="scientific">Mycobacterium dioxanotrophicus</name>
    <dbReference type="NCBI Taxonomy" id="482462"/>
    <lineage>
        <taxon>Bacteria</taxon>
        <taxon>Bacillati</taxon>
        <taxon>Actinomycetota</taxon>
        <taxon>Actinomycetes</taxon>
        <taxon>Mycobacteriales</taxon>
        <taxon>Mycobacteriaceae</taxon>
        <taxon>Mycobacterium</taxon>
    </lineage>
</organism>
<dbReference type="KEGG" id="mdx:BTO20_05970"/>
<evidence type="ECO:0000313" key="2">
    <source>
        <dbReference type="Proteomes" id="UP000195331"/>
    </source>
</evidence>
<dbReference type="Proteomes" id="UP000195331">
    <property type="component" value="Chromosome"/>
</dbReference>
<dbReference type="OrthoDB" id="4630804at2"/>
<protein>
    <recommendedName>
        <fullName evidence="3">BrnT family toxin</fullName>
    </recommendedName>
</protein>
<gene>
    <name evidence="1" type="ORF">BTO20_05970</name>
</gene>
<proteinExistence type="predicted"/>
<sequence length="92" mass="10361">MALHWDTDRDEHLARHGVTTAQADEAFAHEDALTINPDYNSKSGLGIRTIGYSASYGDLLSVLSYFDNDGVQQGTTAFRANRKDRRYYFGQE</sequence>
<keyword evidence="2" id="KW-1185">Reference proteome</keyword>
<dbReference type="AlphaFoldDB" id="A0A1Y0BZ11"/>
<name>A0A1Y0BZ11_9MYCO</name>
<evidence type="ECO:0008006" key="3">
    <source>
        <dbReference type="Google" id="ProtNLM"/>
    </source>
</evidence>
<reference evidence="1 2" key="1">
    <citation type="submission" date="2017-04" db="EMBL/GenBank/DDBJ databases">
        <title>Whole Genome Sequence of 1,4-Dioxane Degrading Bacterium Mycobacterium dioxanotrophicus PH-06.</title>
        <authorList>
            <person name="He Y."/>
        </authorList>
    </citation>
    <scope>NUCLEOTIDE SEQUENCE [LARGE SCALE GENOMIC DNA]</scope>
    <source>
        <strain evidence="1 2">PH-06</strain>
    </source>
</reference>
<dbReference type="EMBL" id="CP020809">
    <property type="protein sequence ID" value="ART68191.1"/>
    <property type="molecule type" value="Genomic_DNA"/>
</dbReference>
<dbReference type="RefSeq" id="WP_087074203.1">
    <property type="nucleotide sequence ID" value="NZ_CP020809.1"/>
</dbReference>
<accession>A0A1Y0BZ11</accession>